<protein>
    <recommendedName>
        <fullName evidence="1">DUF4326 domain-containing protein</fullName>
    </recommendedName>
</protein>
<dbReference type="AlphaFoldDB" id="A0A840SGN8"/>
<organism evidence="2 3">
    <name type="scientific">Amaricoccus macauensis</name>
    <dbReference type="NCBI Taxonomy" id="57001"/>
    <lineage>
        <taxon>Bacteria</taxon>
        <taxon>Pseudomonadati</taxon>
        <taxon>Pseudomonadota</taxon>
        <taxon>Alphaproteobacteria</taxon>
        <taxon>Rhodobacterales</taxon>
        <taxon>Paracoccaceae</taxon>
        <taxon>Amaricoccus</taxon>
    </lineage>
</organism>
<accession>A0A840SGN8</accession>
<reference evidence="2 3" key="1">
    <citation type="submission" date="2020-08" db="EMBL/GenBank/DDBJ databases">
        <title>Genomic Encyclopedia of Type Strains, Phase IV (KMG-IV): sequencing the most valuable type-strain genomes for metagenomic binning, comparative biology and taxonomic classification.</title>
        <authorList>
            <person name="Goeker M."/>
        </authorList>
    </citation>
    <scope>NUCLEOTIDE SEQUENCE [LARGE SCALE GENOMIC DNA]</scope>
    <source>
        <strain evidence="2 3">DSM 101730</strain>
    </source>
</reference>
<comment type="caution">
    <text evidence="2">The sequence shown here is derived from an EMBL/GenBank/DDBJ whole genome shotgun (WGS) entry which is preliminary data.</text>
</comment>
<dbReference type="InterPro" id="IPR025475">
    <property type="entry name" value="DUF4326"/>
</dbReference>
<evidence type="ECO:0000313" key="3">
    <source>
        <dbReference type="Proteomes" id="UP000549457"/>
    </source>
</evidence>
<dbReference type="Proteomes" id="UP000549457">
    <property type="component" value="Unassembled WGS sequence"/>
</dbReference>
<evidence type="ECO:0000259" key="1">
    <source>
        <dbReference type="Pfam" id="PF14216"/>
    </source>
</evidence>
<sequence length="115" mass="12614">MSQAPTRVSLKEHRDWRPDALPKDVVYIGRAVHRGGWHLPDSPFANHVASAAAVGHPEAARLYEEVMRVHLAAGDGPVSAAEIRGLAGHRLACFCTPEEVCHADVLIRLWHELEG</sequence>
<keyword evidence="3" id="KW-1185">Reference proteome</keyword>
<gene>
    <name evidence="2" type="ORF">HNP73_002085</name>
</gene>
<name>A0A840SGN8_9RHOB</name>
<dbReference type="RefSeq" id="WP_184148562.1">
    <property type="nucleotide sequence ID" value="NZ_JACHFM010000002.1"/>
</dbReference>
<dbReference type="Pfam" id="PF14216">
    <property type="entry name" value="DUF4326"/>
    <property type="match status" value="1"/>
</dbReference>
<dbReference type="EMBL" id="JACHFM010000002">
    <property type="protein sequence ID" value="MBB5222149.1"/>
    <property type="molecule type" value="Genomic_DNA"/>
</dbReference>
<proteinExistence type="predicted"/>
<feature type="domain" description="DUF4326" evidence="1">
    <location>
        <begin position="21"/>
        <end position="107"/>
    </location>
</feature>
<evidence type="ECO:0000313" key="2">
    <source>
        <dbReference type="EMBL" id="MBB5222149.1"/>
    </source>
</evidence>